<comment type="caution">
    <text evidence="7">The sequence shown here is derived from an EMBL/GenBank/DDBJ whole genome shotgun (WGS) entry which is preliminary data.</text>
</comment>
<dbReference type="Gene3D" id="3.40.50.970">
    <property type="match status" value="2"/>
</dbReference>
<dbReference type="SUPFAM" id="SSF52518">
    <property type="entry name" value="Thiamin diphosphate-binding fold (THDP-binding)"/>
    <property type="match status" value="2"/>
</dbReference>
<dbReference type="PANTHER" id="PTHR18968:SF142">
    <property type="entry name" value="ACETOLACTATE SYNTHASE"/>
    <property type="match status" value="1"/>
</dbReference>
<dbReference type="InterPro" id="IPR011766">
    <property type="entry name" value="TPP_enzyme_TPP-bd"/>
</dbReference>
<dbReference type="GO" id="GO:0050660">
    <property type="term" value="F:flavin adenine dinucleotide binding"/>
    <property type="evidence" value="ECO:0007669"/>
    <property type="project" value="TreeGrafter"/>
</dbReference>
<dbReference type="AlphaFoldDB" id="A0A371JG20"/>
<dbReference type="OrthoDB" id="4494979at2"/>
<dbReference type="GO" id="GO:0005948">
    <property type="term" value="C:acetolactate synthase complex"/>
    <property type="evidence" value="ECO:0007669"/>
    <property type="project" value="TreeGrafter"/>
</dbReference>
<feature type="domain" description="Thiamine pyrophosphate enzyme TPP-binding" evidence="5">
    <location>
        <begin position="397"/>
        <end position="547"/>
    </location>
</feature>
<dbReference type="InterPro" id="IPR045229">
    <property type="entry name" value="TPP_enz"/>
</dbReference>
<name>A0A371JG20_9FIRM</name>
<dbReference type="GO" id="GO:0000287">
    <property type="term" value="F:magnesium ion binding"/>
    <property type="evidence" value="ECO:0007669"/>
    <property type="project" value="InterPro"/>
</dbReference>
<reference evidence="7 8" key="1">
    <citation type="journal article" date="2017" name="Genome Announc.">
        <title>Draft Genome Sequence of a Sporulating and Motile Strain of Lachnotalea glycerini Isolated from Water in Quebec City, Canada.</title>
        <authorList>
            <person name="Maheux A.F."/>
            <person name="Boudreau D.K."/>
            <person name="Berube E."/>
            <person name="Boissinot M."/>
            <person name="Raymond F."/>
            <person name="Brodeur S."/>
            <person name="Corbeil J."/>
            <person name="Isabel S."/>
            <person name="Omar R.F."/>
            <person name="Bergeron M.G."/>
        </authorList>
    </citation>
    <scope>NUCLEOTIDE SEQUENCE [LARGE SCALE GENOMIC DNA]</scope>
    <source>
        <strain evidence="7 8">CCRI-19302</strain>
    </source>
</reference>
<evidence type="ECO:0000259" key="6">
    <source>
        <dbReference type="Pfam" id="PF02776"/>
    </source>
</evidence>
<proteinExistence type="inferred from homology"/>
<evidence type="ECO:0000256" key="3">
    <source>
        <dbReference type="RuleBase" id="RU362132"/>
    </source>
</evidence>
<feature type="domain" description="Thiamine pyrophosphate enzyme N-terminal TPP-binding" evidence="6">
    <location>
        <begin position="1"/>
        <end position="115"/>
    </location>
</feature>
<dbReference type="GO" id="GO:0030976">
    <property type="term" value="F:thiamine pyrophosphate binding"/>
    <property type="evidence" value="ECO:0007669"/>
    <property type="project" value="InterPro"/>
</dbReference>
<evidence type="ECO:0000259" key="5">
    <source>
        <dbReference type="Pfam" id="PF02775"/>
    </source>
</evidence>
<dbReference type="InterPro" id="IPR029061">
    <property type="entry name" value="THDP-binding"/>
</dbReference>
<evidence type="ECO:0000313" key="8">
    <source>
        <dbReference type="Proteomes" id="UP000216411"/>
    </source>
</evidence>
<dbReference type="Gene3D" id="3.40.50.1220">
    <property type="entry name" value="TPP-binding domain"/>
    <property type="match status" value="1"/>
</dbReference>
<accession>A0A371JG20</accession>
<evidence type="ECO:0000256" key="2">
    <source>
        <dbReference type="ARBA" id="ARBA00023052"/>
    </source>
</evidence>
<protein>
    <submittedName>
        <fullName evidence="7">Thiamine pyrophosphate-binding protein</fullName>
    </submittedName>
</protein>
<dbReference type="Pfam" id="PF02776">
    <property type="entry name" value="TPP_enzyme_N"/>
    <property type="match status" value="1"/>
</dbReference>
<evidence type="ECO:0000256" key="1">
    <source>
        <dbReference type="ARBA" id="ARBA00007812"/>
    </source>
</evidence>
<dbReference type="SUPFAM" id="SSF52467">
    <property type="entry name" value="DHS-like NAD/FAD-binding domain"/>
    <property type="match status" value="1"/>
</dbReference>
<dbReference type="CDD" id="cd07035">
    <property type="entry name" value="TPP_PYR_POX_like"/>
    <property type="match status" value="1"/>
</dbReference>
<sequence length="597" mass="67352">MNVSEYIFDFFAKKGIDTAFMVTGGQAMWLNDAVGKNKNYEIICTHHEQSAAMAGDAYGRIMNKPAITLVTAGPGSVNAMNGVVGGWTDSSPMIVISGQANLAFVQYQEQTRIRQHGVQGINIKPLVENVTKYFITIDDLRKVKYYLEKAYKLATTGRPGPVWIDVPLDIQKSELNEKYLEEYEEEPKKEGRITIKQGVHQAYQLLEKAKRPVLLVGQGVSLADARPEFREWIDKVRIPVITARLGIDLIESEHELYVGRPGNYGERSANFGIQNADVILCVGCRLSSSLVGHNPKMFGQNAQILVVDIDQKELDKPGVKIDYKIKGDCKEFFAMMLQNLEEYSLPQYDKWIQICNNWKKKYPVVQPEYKEEKPVNSYYFTDILSNVTPSDAAVLLDTGSCFHVVSQTWKVKKGQKFLTTGGLSSMGYWVAGIGACMANNKKETIVITGDGSLQMNIQEFATIKHNNLPIKVIIFNNNGYLLIRHTQRNFMEDRFVGEGPDSGVECADSMKIAQAYGIKGIRIENVGEIEEKLKEMFEHNGPVICEVMTPEWQLLIPRIASDKLPDGTLVSRNYEDMFPYLSQEELKENMVVYKEEK</sequence>
<dbReference type="Pfam" id="PF00205">
    <property type="entry name" value="TPP_enzyme_M"/>
    <property type="match status" value="1"/>
</dbReference>
<comment type="similarity">
    <text evidence="1 3">Belongs to the TPP enzyme family.</text>
</comment>
<feature type="domain" description="Thiamine pyrophosphate enzyme central" evidence="4">
    <location>
        <begin position="200"/>
        <end position="333"/>
    </location>
</feature>
<dbReference type="Proteomes" id="UP000216411">
    <property type="component" value="Unassembled WGS sequence"/>
</dbReference>
<dbReference type="GO" id="GO:0009099">
    <property type="term" value="P:L-valine biosynthetic process"/>
    <property type="evidence" value="ECO:0007669"/>
    <property type="project" value="TreeGrafter"/>
</dbReference>
<keyword evidence="8" id="KW-1185">Reference proteome</keyword>
<dbReference type="InterPro" id="IPR029035">
    <property type="entry name" value="DHS-like_NAD/FAD-binding_dom"/>
</dbReference>
<dbReference type="GO" id="GO:0003984">
    <property type="term" value="F:acetolactate synthase activity"/>
    <property type="evidence" value="ECO:0007669"/>
    <property type="project" value="TreeGrafter"/>
</dbReference>
<evidence type="ECO:0000259" key="4">
    <source>
        <dbReference type="Pfam" id="PF00205"/>
    </source>
</evidence>
<evidence type="ECO:0000313" key="7">
    <source>
        <dbReference type="EMBL" id="RDY31690.1"/>
    </source>
</evidence>
<dbReference type="InterPro" id="IPR012001">
    <property type="entry name" value="Thiamin_PyroP_enz_TPP-bd_dom"/>
</dbReference>
<dbReference type="InterPro" id="IPR012000">
    <property type="entry name" value="Thiamin_PyroP_enz_cen_dom"/>
</dbReference>
<dbReference type="PANTHER" id="PTHR18968">
    <property type="entry name" value="THIAMINE PYROPHOSPHATE ENZYMES"/>
    <property type="match status" value="1"/>
</dbReference>
<gene>
    <name evidence="7" type="ORF">CG710_008195</name>
</gene>
<dbReference type="RefSeq" id="WP_094375789.1">
    <property type="nucleotide sequence ID" value="NZ_NOKA02000011.1"/>
</dbReference>
<dbReference type="EMBL" id="NOKA02000011">
    <property type="protein sequence ID" value="RDY31690.1"/>
    <property type="molecule type" value="Genomic_DNA"/>
</dbReference>
<organism evidence="7 8">
    <name type="scientific">Lachnotalea glycerini</name>
    <dbReference type="NCBI Taxonomy" id="1763509"/>
    <lineage>
        <taxon>Bacteria</taxon>
        <taxon>Bacillati</taxon>
        <taxon>Bacillota</taxon>
        <taxon>Clostridia</taxon>
        <taxon>Lachnospirales</taxon>
        <taxon>Lachnospiraceae</taxon>
        <taxon>Lachnotalea</taxon>
    </lineage>
</organism>
<keyword evidence="2 3" id="KW-0786">Thiamine pyrophosphate</keyword>
<dbReference type="Pfam" id="PF02775">
    <property type="entry name" value="TPP_enzyme_C"/>
    <property type="match status" value="1"/>
</dbReference>
<dbReference type="GO" id="GO:0009097">
    <property type="term" value="P:isoleucine biosynthetic process"/>
    <property type="evidence" value="ECO:0007669"/>
    <property type="project" value="TreeGrafter"/>
</dbReference>